<evidence type="ECO:0000256" key="1">
    <source>
        <dbReference type="SAM" id="MobiDB-lite"/>
    </source>
</evidence>
<name>A0A9E7G6M3_9LILI</name>
<reference evidence="2" key="1">
    <citation type="submission" date="2022-05" db="EMBL/GenBank/DDBJ databases">
        <title>The Musa troglodytarum L. genome provides insights into the mechanism of non-climacteric behaviour and enrichment of carotenoids.</title>
        <authorList>
            <person name="Wang J."/>
        </authorList>
    </citation>
    <scope>NUCLEOTIDE SEQUENCE</scope>
    <source>
        <tissue evidence="2">Leaf</tissue>
    </source>
</reference>
<dbReference type="Proteomes" id="UP001055439">
    <property type="component" value="Chromosome 5"/>
</dbReference>
<evidence type="ECO:0000313" key="2">
    <source>
        <dbReference type="EMBL" id="URE07187.1"/>
    </source>
</evidence>
<organism evidence="2 3">
    <name type="scientific">Musa troglodytarum</name>
    <name type="common">fe'i banana</name>
    <dbReference type="NCBI Taxonomy" id="320322"/>
    <lineage>
        <taxon>Eukaryota</taxon>
        <taxon>Viridiplantae</taxon>
        <taxon>Streptophyta</taxon>
        <taxon>Embryophyta</taxon>
        <taxon>Tracheophyta</taxon>
        <taxon>Spermatophyta</taxon>
        <taxon>Magnoliopsida</taxon>
        <taxon>Liliopsida</taxon>
        <taxon>Zingiberales</taxon>
        <taxon>Musaceae</taxon>
        <taxon>Musa</taxon>
    </lineage>
</organism>
<dbReference type="EMBL" id="CP097507">
    <property type="protein sequence ID" value="URE07187.1"/>
    <property type="molecule type" value="Genomic_DNA"/>
</dbReference>
<feature type="region of interest" description="Disordered" evidence="1">
    <location>
        <begin position="52"/>
        <end position="71"/>
    </location>
</feature>
<accession>A0A9E7G6M3</accession>
<sequence>MCFGPPDLAFVFDLPGYGQVGKMAVMLRNVYDVICEKQAAMVRTSHLTKSLIIGGPPSKQSQSNERLLSRKKNRISHLLHEEWDSHKKTSTKGLSPAPPRKGTRVLDDEPEKEPPRKFGSRLSYPNKNGVEIDEQKWEIRLYFNLVSSAV</sequence>
<proteinExistence type="predicted"/>
<feature type="compositionally biased region" description="Basic and acidic residues" evidence="1">
    <location>
        <begin position="104"/>
        <end position="116"/>
    </location>
</feature>
<gene>
    <name evidence="2" type="ORF">MUK42_25649</name>
</gene>
<feature type="region of interest" description="Disordered" evidence="1">
    <location>
        <begin position="79"/>
        <end position="124"/>
    </location>
</feature>
<keyword evidence="3" id="KW-1185">Reference proteome</keyword>
<evidence type="ECO:0000313" key="3">
    <source>
        <dbReference type="Proteomes" id="UP001055439"/>
    </source>
</evidence>
<protein>
    <submittedName>
        <fullName evidence="2">Ras family</fullName>
    </submittedName>
</protein>
<dbReference type="OrthoDB" id="6407410at2759"/>
<dbReference type="AlphaFoldDB" id="A0A9E7G6M3"/>